<evidence type="ECO:0000313" key="1">
    <source>
        <dbReference type="EMBL" id="SVP89312.1"/>
    </source>
</evidence>
<organism evidence="1">
    <name type="scientific">Theileria annulata</name>
    <dbReference type="NCBI Taxonomy" id="5874"/>
    <lineage>
        <taxon>Eukaryota</taxon>
        <taxon>Sar</taxon>
        <taxon>Alveolata</taxon>
        <taxon>Apicomplexa</taxon>
        <taxon>Aconoidasida</taxon>
        <taxon>Piroplasmida</taxon>
        <taxon>Theileriidae</taxon>
        <taxon>Theileria</taxon>
    </lineage>
</organism>
<dbReference type="AlphaFoldDB" id="A0A3B0MID1"/>
<gene>
    <name evidence="1" type="ORF">TAT_000116500</name>
    <name evidence="2" type="ORF">TAV_000115800</name>
</gene>
<reference evidence="1" key="1">
    <citation type="submission" date="2018-07" db="EMBL/GenBank/DDBJ databases">
        <authorList>
            <person name="Quirk P.G."/>
            <person name="Krulwich T.A."/>
        </authorList>
    </citation>
    <scope>NUCLEOTIDE SEQUENCE</scope>
    <source>
        <strain evidence="1">Anand</strain>
    </source>
</reference>
<dbReference type="EMBL" id="UIVT01000001">
    <property type="protein sequence ID" value="SVP89312.1"/>
    <property type="molecule type" value="Genomic_DNA"/>
</dbReference>
<protein>
    <submittedName>
        <fullName evidence="1">SfiI-subtelomeric related protein family member, putative</fullName>
    </submittedName>
</protein>
<accession>A0A3B0MID1</accession>
<evidence type="ECO:0000313" key="2">
    <source>
        <dbReference type="EMBL" id="SVP90452.1"/>
    </source>
</evidence>
<sequence>MDYLKASHNQNNRMVRFPFKLIELDITTGQATPSYSDTPTHTAPHNYYEIGKPYGYKLGDHGSYTCEEGFAIAKLMRGRNLILRAVTSSDYMKRVFISCSAIDYIVIQLFNGNFKIIRNRKDGLGWVKITYKLPDLTKIKLLDESGNEVTEPEFSYGLISTDFIITFNFKCSEIKYDTHTVWKLEDSQEFPEALTISLKYQSILLLFKNDKKTEIVMRHFINNFKWLSPADVDGNIERSITQITYNGDLHKIYEANSNYCIRSFKLNNEIVWKAKDTSEYASAIISSVCYNMNRSILIIRYDKFTLLSKSHGNDWEDATLNSFDFYQLKFFDENNNKLSIFQCTAEFFGLKLCITFDFNCDHITYKEEKFWERESCGEYPLKLCIDLTTNSVCFFYRSTKIDSYSFKISGPKFLEHKPMTIIDLIEQIRHLTQELTTSKMPIKLFSESINKTIEGFELFNNESEEKMKKFNSLLGLNPNARLDEQLFALMHALSESSIFYRPYINYHMGQTSEELTYILSGKL</sequence>
<dbReference type="Pfam" id="PF04385">
    <property type="entry name" value="FAINT"/>
    <property type="match status" value="1"/>
</dbReference>
<proteinExistence type="predicted"/>
<dbReference type="EMBL" id="UIVS01000001">
    <property type="protein sequence ID" value="SVP90452.1"/>
    <property type="molecule type" value="Genomic_DNA"/>
</dbReference>
<dbReference type="VEuPathDB" id="PiroplasmaDB:TA09510"/>
<name>A0A3B0MID1_THEAN</name>
<dbReference type="InterPro" id="IPR007480">
    <property type="entry name" value="DUF529"/>
</dbReference>